<sequence length="135" mass="14196">NAASNPKEQFSNLQLSLDGSSCNSTLSQVTSTGSQTGSRGGRGSHARGGKIPTVSDTPSRMNTHTVSSLKKPGFCAYCKRKGHTRATCLKADRICFNCGISNQHFAKDCPIPSKVQTAPSKNNVPESSSAASHLN</sequence>
<dbReference type="InterPro" id="IPR001878">
    <property type="entry name" value="Znf_CCHC"/>
</dbReference>
<dbReference type="EMBL" id="GBHO01006607">
    <property type="protein sequence ID" value="JAG36997.1"/>
    <property type="molecule type" value="Transcribed_RNA"/>
</dbReference>
<feature type="domain" description="CCHC-type" evidence="2">
    <location>
        <begin position="94"/>
        <end position="111"/>
    </location>
</feature>
<feature type="domain" description="CCHC-type" evidence="2">
    <location>
        <begin position="74"/>
        <end position="90"/>
    </location>
</feature>
<evidence type="ECO:0000259" key="2">
    <source>
        <dbReference type="SMART" id="SM00343"/>
    </source>
</evidence>
<name>A0A0A9Z0W3_LYGHE</name>
<reference evidence="3" key="2">
    <citation type="submission" date="2014-07" db="EMBL/GenBank/DDBJ databases">
        <authorList>
            <person name="Hull J."/>
        </authorList>
    </citation>
    <scope>NUCLEOTIDE SEQUENCE</scope>
</reference>
<organism evidence="3">
    <name type="scientific">Lygus hesperus</name>
    <name type="common">Western plant bug</name>
    <dbReference type="NCBI Taxonomy" id="30085"/>
    <lineage>
        <taxon>Eukaryota</taxon>
        <taxon>Metazoa</taxon>
        <taxon>Ecdysozoa</taxon>
        <taxon>Arthropoda</taxon>
        <taxon>Hexapoda</taxon>
        <taxon>Insecta</taxon>
        <taxon>Pterygota</taxon>
        <taxon>Neoptera</taxon>
        <taxon>Paraneoptera</taxon>
        <taxon>Hemiptera</taxon>
        <taxon>Heteroptera</taxon>
        <taxon>Panheteroptera</taxon>
        <taxon>Cimicomorpha</taxon>
        <taxon>Miridae</taxon>
        <taxon>Mirini</taxon>
        <taxon>Lygus</taxon>
    </lineage>
</organism>
<feature type="compositionally biased region" description="Polar residues" evidence="1">
    <location>
        <begin position="114"/>
        <end position="135"/>
    </location>
</feature>
<dbReference type="GO" id="GO:0003676">
    <property type="term" value="F:nucleic acid binding"/>
    <property type="evidence" value="ECO:0007669"/>
    <property type="project" value="InterPro"/>
</dbReference>
<dbReference type="Gene3D" id="4.10.60.10">
    <property type="entry name" value="Zinc finger, CCHC-type"/>
    <property type="match status" value="1"/>
</dbReference>
<evidence type="ECO:0000313" key="4">
    <source>
        <dbReference type="EMBL" id="JAG36997.1"/>
    </source>
</evidence>
<dbReference type="EMBL" id="GBHO01006616">
    <property type="protein sequence ID" value="JAG36988.1"/>
    <property type="molecule type" value="Transcribed_RNA"/>
</dbReference>
<accession>A0A0A9Z0W3</accession>
<keyword evidence="3" id="KW-0378">Hydrolase</keyword>
<evidence type="ECO:0000313" key="3">
    <source>
        <dbReference type="EMBL" id="JAG36988.1"/>
    </source>
</evidence>
<feature type="region of interest" description="Disordered" evidence="1">
    <location>
        <begin position="24"/>
        <end position="67"/>
    </location>
</feature>
<feature type="compositionally biased region" description="Polar residues" evidence="1">
    <location>
        <begin position="54"/>
        <end position="67"/>
    </location>
</feature>
<dbReference type="SMART" id="SM00343">
    <property type="entry name" value="ZnF_C2HC"/>
    <property type="match status" value="2"/>
</dbReference>
<dbReference type="SUPFAM" id="SSF57756">
    <property type="entry name" value="Retrovirus zinc finger-like domains"/>
    <property type="match status" value="1"/>
</dbReference>
<dbReference type="GO" id="GO:0008270">
    <property type="term" value="F:zinc ion binding"/>
    <property type="evidence" value="ECO:0007669"/>
    <property type="project" value="InterPro"/>
</dbReference>
<dbReference type="GO" id="GO:0004386">
    <property type="term" value="F:helicase activity"/>
    <property type="evidence" value="ECO:0007669"/>
    <property type="project" value="UniProtKB-KW"/>
</dbReference>
<dbReference type="InterPro" id="IPR036875">
    <property type="entry name" value="Znf_CCHC_sf"/>
</dbReference>
<protein>
    <submittedName>
        <fullName evidence="3">ATP-dependent RNA helicase glh-2</fullName>
    </submittedName>
</protein>
<feature type="compositionally biased region" description="Low complexity" evidence="1">
    <location>
        <begin position="24"/>
        <end position="37"/>
    </location>
</feature>
<feature type="non-terminal residue" evidence="3">
    <location>
        <position position="1"/>
    </location>
</feature>
<proteinExistence type="predicted"/>
<evidence type="ECO:0000256" key="1">
    <source>
        <dbReference type="SAM" id="MobiDB-lite"/>
    </source>
</evidence>
<gene>
    <name evidence="3" type="primary">glh-2_5</name>
    <name evidence="4" type="synonym">glh-2_3</name>
    <name evidence="4" type="ORF">CM83_66324</name>
    <name evidence="3" type="ORF">CM83_66326</name>
</gene>
<reference evidence="3" key="1">
    <citation type="journal article" date="2014" name="PLoS ONE">
        <title>Transcriptome-Based Identification of ABC Transporters in the Western Tarnished Plant Bug Lygus hesperus.</title>
        <authorList>
            <person name="Hull J.J."/>
            <person name="Chaney K."/>
            <person name="Geib S.M."/>
            <person name="Fabrick J.A."/>
            <person name="Brent C.S."/>
            <person name="Walsh D."/>
            <person name="Lavine L.C."/>
        </authorList>
    </citation>
    <scope>NUCLEOTIDE SEQUENCE</scope>
</reference>
<keyword evidence="3" id="KW-0547">Nucleotide-binding</keyword>
<feature type="region of interest" description="Disordered" evidence="1">
    <location>
        <begin position="113"/>
        <end position="135"/>
    </location>
</feature>
<keyword evidence="3" id="KW-0067">ATP-binding</keyword>
<keyword evidence="3" id="KW-0347">Helicase</keyword>
<dbReference type="AlphaFoldDB" id="A0A0A9Z0W3"/>